<keyword evidence="3" id="KW-1185">Reference proteome</keyword>
<dbReference type="AlphaFoldDB" id="A0A7X0SII5"/>
<evidence type="ECO:0000259" key="1">
    <source>
        <dbReference type="Pfam" id="PF01636"/>
    </source>
</evidence>
<dbReference type="InterPro" id="IPR011009">
    <property type="entry name" value="Kinase-like_dom_sf"/>
</dbReference>
<proteinExistence type="predicted"/>
<accession>A0A7X0SII5</accession>
<name>A0A7X0SII5_9BACL</name>
<organism evidence="2 3">
    <name type="scientific">Cohnella zeiphila</name>
    <dbReference type="NCBI Taxonomy" id="2761120"/>
    <lineage>
        <taxon>Bacteria</taxon>
        <taxon>Bacillati</taxon>
        <taxon>Bacillota</taxon>
        <taxon>Bacilli</taxon>
        <taxon>Bacillales</taxon>
        <taxon>Paenibacillaceae</taxon>
        <taxon>Cohnella</taxon>
    </lineage>
</organism>
<dbReference type="GO" id="GO:0016740">
    <property type="term" value="F:transferase activity"/>
    <property type="evidence" value="ECO:0007669"/>
    <property type="project" value="UniProtKB-KW"/>
</dbReference>
<dbReference type="EMBL" id="JACJVO010000008">
    <property type="protein sequence ID" value="MBB6730587.1"/>
    <property type="molecule type" value="Genomic_DNA"/>
</dbReference>
<dbReference type="SUPFAM" id="SSF56112">
    <property type="entry name" value="Protein kinase-like (PK-like)"/>
    <property type="match status" value="1"/>
</dbReference>
<dbReference type="Gene3D" id="3.90.1200.10">
    <property type="match status" value="1"/>
</dbReference>
<protein>
    <submittedName>
        <fullName evidence="2">Phosphotransferase</fullName>
    </submittedName>
</protein>
<evidence type="ECO:0000313" key="2">
    <source>
        <dbReference type="EMBL" id="MBB6730587.1"/>
    </source>
</evidence>
<dbReference type="Proteomes" id="UP000564644">
    <property type="component" value="Unassembled WGS sequence"/>
</dbReference>
<sequence length="315" mass="36163">MRRLFGSACLIARVERMSGGAQKAVYKVECADGFACVLYVWDLGVNYFREDLQVMEPEAWSYGSELFETNHHELTRLGVRTPGLYSLNRKKDRYPFDYALVEYIDGPKAETCLNGGDAKAKDRVMRKIGEMVSTMHATERTFWGKTGGSDAPGGTALRSCHLVQLENARKQLAYAANHLDSFRTNRNRLLDALNRLESRIEPRHRYGLIHGELGPDHVLVNGQLEPYLIDIEGAEYFDIEHEHSFLEFRFGESYRYFANPSLDPDRMRFYRYHHFLSLTAGGLKLLHRGFPDQAFARGLAEAHSRNALRMMEEWA</sequence>
<reference evidence="2 3" key="1">
    <citation type="submission" date="2020-08" db="EMBL/GenBank/DDBJ databases">
        <title>Cohnella phylogeny.</title>
        <authorList>
            <person name="Dunlap C."/>
        </authorList>
    </citation>
    <scope>NUCLEOTIDE SEQUENCE [LARGE SCALE GENOMIC DNA]</scope>
    <source>
        <strain evidence="2 3">CBP 2801</strain>
    </source>
</reference>
<keyword evidence="2" id="KW-0808">Transferase</keyword>
<feature type="domain" description="Aminoglycoside phosphotransferase" evidence="1">
    <location>
        <begin position="72"/>
        <end position="239"/>
    </location>
</feature>
<evidence type="ECO:0000313" key="3">
    <source>
        <dbReference type="Proteomes" id="UP000564644"/>
    </source>
</evidence>
<comment type="caution">
    <text evidence="2">The sequence shown here is derived from an EMBL/GenBank/DDBJ whole genome shotgun (WGS) entry which is preliminary data.</text>
</comment>
<dbReference type="InterPro" id="IPR002575">
    <property type="entry name" value="Aminoglycoside_PTrfase"/>
</dbReference>
<dbReference type="Pfam" id="PF01636">
    <property type="entry name" value="APH"/>
    <property type="match status" value="1"/>
</dbReference>
<gene>
    <name evidence="2" type="ORF">H7C18_06690</name>
</gene>